<evidence type="ECO:0000313" key="2">
    <source>
        <dbReference type="Proteomes" id="UP001054837"/>
    </source>
</evidence>
<protein>
    <submittedName>
        <fullName evidence="1">Uncharacterized protein</fullName>
    </submittedName>
</protein>
<proteinExistence type="predicted"/>
<comment type="caution">
    <text evidence="1">The sequence shown here is derived from an EMBL/GenBank/DDBJ whole genome shotgun (WGS) entry which is preliminary data.</text>
</comment>
<name>A0AAV4SYW3_9ARAC</name>
<accession>A0AAV4SYW3</accession>
<dbReference type="AlphaFoldDB" id="A0AAV4SYW3"/>
<keyword evidence="2" id="KW-1185">Reference proteome</keyword>
<evidence type="ECO:0000313" key="1">
    <source>
        <dbReference type="EMBL" id="GIY39240.1"/>
    </source>
</evidence>
<dbReference type="EMBL" id="BPLQ01008773">
    <property type="protein sequence ID" value="GIY39240.1"/>
    <property type="molecule type" value="Genomic_DNA"/>
</dbReference>
<sequence length="90" mass="10541">MACKTSEDIMNYIRRGLYRMSGRLYRSLRFYGHTISIFFGARRTTCFRGRTRNQIALNTHFHAALTPPRVPPEHVLSDVLVERHDSLFNV</sequence>
<gene>
    <name evidence="1" type="ORF">CDAR_209651</name>
</gene>
<dbReference type="Proteomes" id="UP001054837">
    <property type="component" value="Unassembled WGS sequence"/>
</dbReference>
<organism evidence="1 2">
    <name type="scientific">Caerostris darwini</name>
    <dbReference type="NCBI Taxonomy" id="1538125"/>
    <lineage>
        <taxon>Eukaryota</taxon>
        <taxon>Metazoa</taxon>
        <taxon>Ecdysozoa</taxon>
        <taxon>Arthropoda</taxon>
        <taxon>Chelicerata</taxon>
        <taxon>Arachnida</taxon>
        <taxon>Araneae</taxon>
        <taxon>Araneomorphae</taxon>
        <taxon>Entelegynae</taxon>
        <taxon>Araneoidea</taxon>
        <taxon>Araneidae</taxon>
        <taxon>Caerostris</taxon>
    </lineage>
</organism>
<reference evidence="1 2" key="1">
    <citation type="submission" date="2021-06" db="EMBL/GenBank/DDBJ databases">
        <title>Caerostris darwini draft genome.</title>
        <authorList>
            <person name="Kono N."/>
            <person name="Arakawa K."/>
        </authorList>
    </citation>
    <scope>NUCLEOTIDE SEQUENCE [LARGE SCALE GENOMIC DNA]</scope>
</reference>